<feature type="domain" description="ACT" evidence="3">
    <location>
        <begin position="272"/>
        <end position="343"/>
    </location>
</feature>
<evidence type="ECO:0000259" key="3">
    <source>
        <dbReference type="PROSITE" id="PS51671"/>
    </source>
</evidence>
<dbReference type="OrthoDB" id="2019938at2759"/>
<evidence type="ECO:0000313" key="4">
    <source>
        <dbReference type="EMBL" id="KAJ6675977.1"/>
    </source>
</evidence>
<sequence length="343" mass="38189">MEITAYQPCIDAEFESLIERIYPPRVCIDNETYQDCTLVKVDSANKQGILLEMVQVLTDLDLVISKSYISSDGGWFMEVFHVTDQLGSKLTDESLILYIQQALCENRRRGVSKGIANLSPQRSLLSEISAVLSKLECHVTAAVVWTHNNRVASIIYMEDGFQGGPITDPKRIAHVQEQLENVVEAHHGEKGYSVVNVRSRDRPKLLFDTLCALTDMQYVVFHAAVSSKGTMADQEYFIRQQDGCTLDTESERHKLTQCLIAAIERRASHGVKLDICTHNRMGLLSNVTRSFRENGLSISRAEIGTDGDRAVGSFLVTDASGYEANPQAIEEVRKRDRGVCSGG</sequence>
<reference evidence="4" key="1">
    <citation type="submission" date="2022-11" db="EMBL/GenBank/DDBJ databases">
        <authorList>
            <person name="Hyden B.L."/>
            <person name="Feng K."/>
            <person name="Yates T."/>
            <person name="Jawdy S."/>
            <person name="Smart L.B."/>
            <person name="Muchero W."/>
        </authorList>
    </citation>
    <scope>NUCLEOTIDE SEQUENCE</scope>
    <source>
        <tissue evidence="4">Shoot tip</tissue>
    </source>
</reference>
<proteinExistence type="predicted"/>
<dbReference type="CDD" id="cd04897">
    <property type="entry name" value="ACT_ACR_3"/>
    <property type="match status" value="1"/>
</dbReference>
<keyword evidence="5" id="KW-1185">Reference proteome</keyword>
<organism evidence="4 5">
    <name type="scientific">Salix viminalis</name>
    <name type="common">Common osier</name>
    <name type="synonym">Basket willow</name>
    <dbReference type="NCBI Taxonomy" id="40686"/>
    <lineage>
        <taxon>Eukaryota</taxon>
        <taxon>Viridiplantae</taxon>
        <taxon>Streptophyta</taxon>
        <taxon>Embryophyta</taxon>
        <taxon>Tracheophyta</taxon>
        <taxon>Spermatophyta</taxon>
        <taxon>Magnoliopsida</taxon>
        <taxon>eudicotyledons</taxon>
        <taxon>Gunneridae</taxon>
        <taxon>Pentapetalae</taxon>
        <taxon>rosids</taxon>
        <taxon>fabids</taxon>
        <taxon>Malpighiales</taxon>
        <taxon>Salicaceae</taxon>
        <taxon>Saliceae</taxon>
        <taxon>Salix</taxon>
    </lineage>
</organism>
<dbReference type="SUPFAM" id="SSF55021">
    <property type="entry name" value="ACT-like"/>
    <property type="match status" value="2"/>
</dbReference>
<evidence type="ECO:0000256" key="1">
    <source>
        <dbReference type="ARBA" id="ARBA00022737"/>
    </source>
</evidence>
<keyword evidence="1 2" id="KW-0677">Repeat</keyword>
<comment type="function">
    <text evidence="2">Binds amino acids.</text>
</comment>
<dbReference type="PANTHER" id="PTHR31096:SF7">
    <property type="entry name" value="ACT DOMAIN-CONTAINING PROTEIN ACR1"/>
    <property type="match status" value="1"/>
</dbReference>
<dbReference type="Proteomes" id="UP001151529">
    <property type="component" value="Chromosome 14"/>
</dbReference>
<dbReference type="CDD" id="cd04895">
    <property type="entry name" value="ACT_ACR_1"/>
    <property type="match status" value="1"/>
</dbReference>
<gene>
    <name evidence="4" type="ORF">OIU85_012067</name>
</gene>
<protein>
    <recommendedName>
        <fullName evidence="2">ACT domain-containing protein ACR</fullName>
    </recommendedName>
    <alternativeName>
        <fullName evidence="2">Protein ACT DOMAIN REPEATS</fullName>
    </alternativeName>
</protein>
<evidence type="ECO:0000313" key="5">
    <source>
        <dbReference type="Proteomes" id="UP001151529"/>
    </source>
</evidence>
<accession>A0A9Q0SFY7</accession>
<evidence type="ECO:0000256" key="2">
    <source>
        <dbReference type="RuleBase" id="RU369043"/>
    </source>
</evidence>
<dbReference type="PANTHER" id="PTHR31096">
    <property type="entry name" value="ACT DOMAIN-CONTAINING PROTEIN ACR4-RELATED"/>
    <property type="match status" value="1"/>
</dbReference>
<dbReference type="EMBL" id="JAPFFL010000016">
    <property type="protein sequence ID" value="KAJ6675977.1"/>
    <property type="molecule type" value="Genomic_DNA"/>
</dbReference>
<dbReference type="InterPro" id="IPR040217">
    <property type="entry name" value="ACR1-12"/>
</dbReference>
<comment type="caution">
    <text evidence="4">The sequence shown here is derived from an EMBL/GenBank/DDBJ whole genome shotgun (WGS) entry which is preliminary data.</text>
</comment>
<dbReference type="AlphaFoldDB" id="A0A9Q0SFY7"/>
<dbReference type="GO" id="GO:0016597">
    <property type="term" value="F:amino acid binding"/>
    <property type="evidence" value="ECO:0007669"/>
    <property type="project" value="UniProtKB-UniRule"/>
</dbReference>
<name>A0A9Q0SFY7_SALVM</name>
<dbReference type="PROSITE" id="PS51671">
    <property type="entry name" value="ACT"/>
    <property type="match status" value="1"/>
</dbReference>
<dbReference type="Pfam" id="PF01842">
    <property type="entry name" value="ACT"/>
    <property type="match status" value="1"/>
</dbReference>
<dbReference type="InterPro" id="IPR045865">
    <property type="entry name" value="ACT-like_dom_sf"/>
</dbReference>
<reference evidence="4" key="2">
    <citation type="journal article" date="2023" name="Int. J. Mol. Sci.">
        <title>De Novo Assembly and Annotation of 11 Diverse Shrub Willow (Salix) Genomes Reveals Novel Gene Organization in Sex-Linked Regions.</title>
        <authorList>
            <person name="Hyden B."/>
            <person name="Feng K."/>
            <person name="Yates T.B."/>
            <person name="Jawdy S."/>
            <person name="Cereghino C."/>
            <person name="Smart L.B."/>
            <person name="Muchero W."/>
        </authorList>
    </citation>
    <scope>NUCLEOTIDE SEQUENCE [LARGE SCALE GENOMIC DNA]</scope>
    <source>
        <tissue evidence="4">Shoot tip</tissue>
    </source>
</reference>
<dbReference type="InterPro" id="IPR002912">
    <property type="entry name" value="ACT_dom"/>
</dbReference>